<dbReference type="AlphaFoldDB" id="A0A2P2P6A2"/>
<reference evidence="2" key="1">
    <citation type="submission" date="2018-02" db="EMBL/GenBank/DDBJ databases">
        <title>Rhizophora mucronata_Transcriptome.</title>
        <authorList>
            <person name="Meera S.P."/>
            <person name="Sreeshan A."/>
            <person name="Augustine A."/>
        </authorList>
    </citation>
    <scope>NUCLEOTIDE SEQUENCE</scope>
    <source>
        <tissue evidence="2">Leaf</tissue>
    </source>
</reference>
<evidence type="ECO:0000256" key="1">
    <source>
        <dbReference type="SAM" id="MobiDB-lite"/>
    </source>
</evidence>
<name>A0A2P2P6A2_RHIMU</name>
<evidence type="ECO:0000313" key="2">
    <source>
        <dbReference type="EMBL" id="MBX50284.1"/>
    </source>
</evidence>
<organism evidence="2">
    <name type="scientific">Rhizophora mucronata</name>
    <name type="common">Asiatic mangrove</name>
    <dbReference type="NCBI Taxonomy" id="61149"/>
    <lineage>
        <taxon>Eukaryota</taxon>
        <taxon>Viridiplantae</taxon>
        <taxon>Streptophyta</taxon>
        <taxon>Embryophyta</taxon>
        <taxon>Tracheophyta</taxon>
        <taxon>Spermatophyta</taxon>
        <taxon>Magnoliopsida</taxon>
        <taxon>eudicotyledons</taxon>
        <taxon>Gunneridae</taxon>
        <taxon>Pentapetalae</taxon>
        <taxon>rosids</taxon>
        <taxon>fabids</taxon>
        <taxon>Malpighiales</taxon>
        <taxon>Rhizophoraceae</taxon>
        <taxon>Rhizophora</taxon>
    </lineage>
</organism>
<sequence>MISRSRFSTGGAEHCMSWTPAFTSQTKTRSVRTHSGERPILMSLSSSSWLDLISRPNRQVG</sequence>
<proteinExistence type="predicted"/>
<accession>A0A2P2P6A2</accession>
<protein>
    <submittedName>
        <fullName evidence="2">Uncharacterized protein</fullName>
    </submittedName>
</protein>
<dbReference type="EMBL" id="GGEC01069800">
    <property type="protein sequence ID" value="MBX50284.1"/>
    <property type="molecule type" value="Transcribed_RNA"/>
</dbReference>
<feature type="region of interest" description="Disordered" evidence="1">
    <location>
        <begin position="1"/>
        <end position="36"/>
    </location>
</feature>